<evidence type="ECO:0000256" key="1">
    <source>
        <dbReference type="ARBA" id="ARBA00005382"/>
    </source>
</evidence>
<comment type="caution">
    <text evidence="7">The sequence shown here is derived from an EMBL/GenBank/DDBJ whole genome shotgun (WGS) entry which is preliminary data.</text>
</comment>
<evidence type="ECO:0000256" key="4">
    <source>
        <dbReference type="RuleBase" id="RU361188"/>
    </source>
</evidence>
<evidence type="ECO:0000313" key="8">
    <source>
        <dbReference type="Proteomes" id="UP000584867"/>
    </source>
</evidence>
<accession>A0A7W8E782</accession>
<keyword evidence="3 4" id="KW-0378">Hydrolase</keyword>
<dbReference type="Proteomes" id="UP000584867">
    <property type="component" value="Unassembled WGS sequence"/>
</dbReference>
<dbReference type="CDD" id="cd04080">
    <property type="entry name" value="CBM6_cellulase-like"/>
    <property type="match status" value="2"/>
</dbReference>
<name>A0A7W8E782_9BACT</name>
<keyword evidence="4" id="KW-0326">Glycosidase</keyword>
<dbReference type="PRINTS" id="PR00843">
    <property type="entry name" value="GLHYDRLASE30"/>
</dbReference>
<dbReference type="SUPFAM" id="SSF49785">
    <property type="entry name" value="Galactose-binding domain-like"/>
    <property type="match status" value="2"/>
</dbReference>
<feature type="domain" description="CBM6" evidence="6">
    <location>
        <begin position="615"/>
        <end position="764"/>
    </location>
</feature>
<dbReference type="InterPro" id="IPR033452">
    <property type="entry name" value="GH30_C"/>
</dbReference>
<dbReference type="PANTHER" id="PTHR11069">
    <property type="entry name" value="GLUCOSYLCERAMIDASE"/>
    <property type="match status" value="1"/>
</dbReference>
<dbReference type="SMART" id="SM00606">
    <property type="entry name" value="CBD_IV"/>
    <property type="match status" value="2"/>
</dbReference>
<dbReference type="EMBL" id="JACHIO010000001">
    <property type="protein sequence ID" value="MBB5062043.1"/>
    <property type="molecule type" value="Genomic_DNA"/>
</dbReference>
<dbReference type="Gene3D" id="3.20.20.80">
    <property type="entry name" value="Glycosidases"/>
    <property type="match status" value="1"/>
</dbReference>
<dbReference type="InterPro" id="IPR013780">
    <property type="entry name" value="Glyco_hydro_b"/>
</dbReference>
<comment type="similarity">
    <text evidence="1 4">Belongs to the glycosyl hydrolase 30 family.</text>
</comment>
<dbReference type="GO" id="GO:0030246">
    <property type="term" value="F:carbohydrate binding"/>
    <property type="evidence" value="ECO:0007669"/>
    <property type="project" value="InterPro"/>
</dbReference>
<feature type="signal peptide" evidence="5">
    <location>
        <begin position="1"/>
        <end position="33"/>
    </location>
</feature>
<dbReference type="Gene3D" id="2.60.120.260">
    <property type="entry name" value="Galactose-binding domain-like"/>
    <property type="match status" value="2"/>
</dbReference>
<dbReference type="Pfam" id="PF17189">
    <property type="entry name" value="Glyco_hydro_30C"/>
    <property type="match status" value="1"/>
</dbReference>
<dbReference type="AlphaFoldDB" id="A0A7W8E782"/>
<organism evidence="7 8">
    <name type="scientific">Granulicella mallensis</name>
    <dbReference type="NCBI Taxonomy" id="940614"/>
    <lineage>
        <taxon>Bacteria</taxon>
        <taxon>Pseudomonadati</taxon>
        <taxon>Acidobacteriota</taxon>
        <taxon>Terriglobia</taxon>
        <taxon>Terriglobales</taxon>
        <taxon>Acidobacteriaceae</taxon>
        <taxon>Granulicella</taxon>
    </lineage>
</organism>
<reference evidence="7 8" key="1">
    <citation type="submission" date="2020-08" db="EMBL/GenBank/DDBJ databases">
        <title>Genomic Encyclopedia of Type Strains, Phase IV (KMG-V): Genome sequencing to study the core and pangenomes of soil and plant-associated prokaryotes.</title>
        <authorList>
            <person name="Whitman W."/>
        </authorList>
    </citation>
    <scope>NUCLEOTIDE SEQUENCE [LARGE SCALE GENOMIC DNA]</scope>
    <source>
        <strain evidence="7 8">X5P3</strain>
    </source>
</reference>
<dbReference type="Gene3D" id="2.60.40.1180">
    <property type="entry name" value="Golgi alpha-mannosidase II"/>
    <property type="match status" value="1"/>
</dbReference>
<dbReference type="InterPro" id="IPR006584">
    <property type="entry name" value="Cellulose-bd_IV"/>
</dbReference>
<evidence type="ECO:0000259" key="6">
    <source>
        <dbReference type="PROSITE" id="PS51175"/>
    </source>
</evidence>
<dbReference type="Pfam" id="PF02055">
    <property type="entry name" value="Glyco_hydro_30"/>
    <property type="match status" value="1"/>
</dbReference>
<feature type="domain" description="CBM6" evidence="6">
    <location>
        <begin position="781"/>
        <end position="929"/>
    </location>
</feature>
<dbReference type="PANTHER" id="PTHR11069:SF23">
    <property type="entry name" value="LYSOSOMAL ACID GLUCOSYLCERAMIDASE"/>
    <property type="match status" value="1"/>
</dbReference>
<sequence length="929" mass="99529">MSAPSLTPKTIDFLVKPTLLAFLLSVTLLPAHAQVVSVVQTTPDQTSLLAPQPSLTFTPGTASQLAIDVDDTIHFQQLEGVGGTFNDSGAWLVQNKLTVAQRTALMKDLFSEDGIHLSFLRQPMGSTDLSLSSFTYDDLAANDTDPHMQHFSIDHDKAYILPTLREAIAANPRMKVMALPWSPPAWMKDGGTLDGGSFNTANFAALSLYFTRFIQAYETNGVPINYVAVQNEPLNQTTGYSSMFMNPTDEGRFIAEYMGPALRNMHFRNQNWNFIGQNADPNDATPGILGYEHNWDNPKYPAVLLNNVEARQYLAGISFHCYAGNVADAQNAIHDLYPDTPIYFTECTGGTFAPDFATNLGNDVEGQIINVLRNWGKTVTMWNMDLDQNSGPTVEHGCNDCRGIVTIDTSTTPSTVSRNVEYYALGHLSKFVQTGAYRIQSNSFGSGNVEDVAFKNPDGSVAVLVYNAASTPSQFSLNWHGKTASYALPAKAVATFTWAGYQGNTFDVTAGPDTHTVAPGEGTLFSVNVNHYGFDLSPVKLDLKGLPSGAFGAVGQLPFAPNALLPIITTKDAQSGTYPLTITGRQGGVERSSTVQLTIGGQETPFGGTPWALPGLVQAENFDDGGNYVGYFNLDTTDQGNAPSYRAPATVGVEQTGDTGGGFDVGFTKEGEWLRYTVNVTQAGIYNLQARVASSGPGGYYHVSFDGENATGNLFVPQTNAFQTYTTMVSPSFQLQPGKHIMQVTLDGNGPSGGMGNFNWFAVNPPTASAPFGGTPATIPGMIQAENFDTGGKSIGYWNGATTNAGGANYRPGETVSIETSTDTGGGFDVGSTNPGDWLNYSVNIASAGTYTLHVRVASDVGGGVFHLACDGQRITPALSVPQTNGWQTWQTLDVPNVKLPEGAHTLQLIMDTGGFFNTVANFNWFSLN</sequence>
<evidence type="ECO:0000313" key="7">
    <source>
        <dbReference type="EMBL" id="MBB5062043.1"/>
    </source>
</evidence>
<dbReference type="InterPro" id="IPR005084">
    <property type="entry name" value="CBM6"/>
</dbReference>
<evidence type="ECO:0000256" key="3">
    <source>
        <dbReference type="ARBA" id="ARBA00022801"/>
    </source>
</evidence>
<gene>
    <name evidence="7" type="ORF">HDF15_000368</name>
</gene>
<dbReference type="InterPro" id="IPR033453">
    <property type="entry name" value="Glyco_hydro_30_TIM-barrel"/>
</dbReference>
<dbReference type="GO" id="GO:0006680">
    <property type="term" value="P:glucosylceramide catabolic process"/>
    <property type="evidence" value="ECO:0007669"/>
    <property type="project" value="TreeGrafter"/>
</dbReference>
<evidence type="ECO:0000256" key="2">
    <source>
        <dbReference type="ARBA" id="ARBA00022729"/>
    </source>
</evidence>
<dbReference type="SUPFAM" id="SSF51445">
    <property type="entry name" value="(Trans)glycosidases"/>
    <property type="match status" value="1"/>
</dbReference>
<dbReference type="PROSITE" id="PS51175">
    <property type="entry name" value="CBM6"/>
    <property type="match status" value="2"/>
</dbReference>
<dbReference type="InterPro" id="IPR001139">
    <property type="entry name" value="Glyco_hydro_30"/>
</dbReference>
<dbReference type="Pfam" id="PF03422">
    <property type="entry name" value="CBM_6"/>
    <property type="match status" value="2"/>
</dbReference>
<dbReference type="InterPro" id="IPR008979">
    <property type="entry name" value="Galactose-bd-like_sf"/>
</dbReference>
<protein>
    <submittedName>
        <fullName evidence="7">O-glycosyl hydrolase</fullName>
    </submittedName>
</protein>
<dbReference type="GO" id="GO:0004348">
    <property type="term" value="F:glucosylceramidase activity"/>
    <property type="evidence" value="ECO:0007669"/>
    <property type="project" value="InterPro"/>
</dbReference>
<proteinExistence type="inferred from homology"/>
<dbReference type="SUPFAM" id="SSF51011">
    <property type="entry name" value="Glycosyl hydrolase domain"/>
    <property type="match status" value="1"/>
</dbReference>
<dbReference type="InterPro" id="IPR017853">
    <property type="entry name" value="GH"/>
</dbReference>
<dbReference type="GO" id="GO:0016020">
    <property type="term" value="C:membrane"/>
    <property type="evidence" value="ECO:0007669"/>
    <property type="project" value="GOC"/>
</dbReference>
<feature type="chain" id="PRO_5030602586" evidence="5">
    <location>
        <begin position="34"/>
        <end position="929"/>
    </location>
</feature>
<keyword evidence="2 5" id="KW-0732">Signal</keyword>
<dbReference type="RefSeq" id="WP_184252548.1">
    <property type="nucleotide sequence ID" value="NZ_JACHIO010000001.1"/>
</dbReference>
<evidence type="ECO:0000256" key="5">
    <source>
        <dbReference type="SAM" id="SignalP"/>
    </source>
</evidence>